<dbReference type="PROSITE" id="PS51383">
    <property type="entry name" value="YJEF_C_3"/>
    <property type="match status" value="1"/>
</dbReference>
<dbReference type="HAMAP" id="MF_01965">
    <property type="entry name" value="NADHX_dehydratase"/>
    <property type="match status" value="1"/>
</dbReference>
<dbReference type="PANTHER" id="PTHR12592">
    <property type="entry name" value="ATP-DEPENDENT (S)-NAD(P)H-HYDRATE DEHYDRATASE FAMILY MEMBER"/>
    <property type="match status" value="1"/>
</dbReference>
<evidence type="ECO:0000256" key="15">
    <source>
        <dbReference type="ARBA" id="ARBA00048238"/>
    </source>
</evidence>
<dbReference type="CDD" id="cd01171">
    <property type="entry name" value="YXKO-related"/>
    <property type="match status" value="1"/>
</dbReference>
<comment type="similarity">
    <text evidence="18">Belongs to the NnrE/AIBP family.</text>
</comment>
<dbReference type="EC" id="4.2.1.136" evidence="19"/>
<comment type="cofactor">
    <cofactor evidence="17">
        <name>Mg(2+)</name>
        <dbReference type="ChEBI" id="CHEBI:18420"/>
    </cofactor>
</comment>
<proteinExistence type="inferred from homology"/>
<comment type="function">
    <text evidence="17">Catalyzes the dehydration of the S-form of NAD(P)HX at the expense of ADP, which is converted to AMP. Together with NAD(P)HX epimerase, which catalyzes the epimerization of the S- and R-forms, the enzyme allows the repair of both epimers of NAD(P)HX, a damaged form of NAD(P)H that is a result of enzymatic or heat-dependent hydration.</text>
</comment>
<evidence type="ECO:0000313" key="22">
    <source>
        <dbReference type="EMBL" id="MFC3615004.1"/>
    </source>
</evidence>
<keyword evidence="5 18" id="KW-0479">Metal-binding</keyword>
<evidence type="ECO:0000256" key="16">
    <source>
        <dbReference type="ARBA" id="ARBA00049209"/>
    </source>
</evidence>
<evidence type="ECO:0000256" key="10">
    <source>
        <dbReference type="ARBA" id="ARBA00023027"/>
    </source>
</evidence>
<feature type="binding site" evidence="18">
    <location>
        <position position="136"/>
    </location>
    <ligand>
        <name>K(+)</name>
        <dbReference type="ChEBI" id="CHEBI:29103"/>
    </ligand>
</feature>
<evidence type="ECO:0000256" key="3">
    <source>
        <dbReference type="ARBA" id="ARBA00006001"/>
    </source>
</evidence>
<evidence type="ECO:0000256" key="14">
    <source>
        <dbReference type="ARBA" id="ARBA00025153"/>
    </source>
</evidence>
<dbReference type="Proteomes" id="UP001595629">
    <property type="component" value="Unassembled WGS sequence"/>
</dbReference>
<dbReference type="HAMAP" id="MF_01966">
    <property type="entry name" value="NADHX_epimerase"/>
    <property type="match status" value="1"/>
</dbReference>
<evidence type="ECO:0000313" key="23">
    <source>
        <dbReference type="Proteomes" id="UP001595629"/>
    </source>
</evidence>
<comment type="catalytic activity">
    <reaction evidence="15 17 19">
        <text>(6S)-NADHX + ADP = AMP + phosphate + NADH + H(+)</text>
        <dbReference type="Rhea" id="RHEA:32223"/>
        <dbReference type="ChEBI" id="CHEBI:15378"/>
        <dbReference type="ChEBI" id="CHEBI:43474"/>
        <dbReference type="ChEBI" id="CHEBI:57945"/>
        <dbReference type="ChEBI" id="CHEBI:64074"/>
        <dbReference type="ChEBI" id="CHEBI:456215"/>
        <dbReference type="ChEBI" id="CHEBI:456216"/>
        <dbReference type="EC" id="4.2.1.136"/>
    </reaction>
</comment>
<dbReference type="SUPFAM" id="SSF64153">
    <property type="entry name" value="YjeF N-terminal domain-like"/>
    <property type="match status" value="1"/>
</dbReference>
<evidence type="ECO:0000256" key="18">
    <source>
        <dbReference type="HAMAP-Rule" id="MF_01966"/>
    </source>
</evidence>
<dbReference type="PIRSF" id="PIRSF017184">
    <property type="entry name" value="Nnr"/>
    <property type="match status" value="1"/>
</dbReference>
<dbReference type="EC" id="5.1.99.6" evidence="19"/>
<dbReference type="EMBL" id="JBHRXI010000016">
    <property type="protein sequence ID" value="MFC3615004.1"/>
    <property type="molecule type" value="Genomic_DNA"/>
</dbReference>
<keyword evidence="10 17" id="KW-0520">NAD</keyword>
<feature type="binding site" evidence="17">
    <location>
        <position position="455"/>
    </location>
    <ligand>
        <name>AMP</name>
        <dbReference type="ChEBI" id="CHEBI:456215"/>
    </ligand>
</feature>
<organism evidence="22 23">
    <name type="scientific">Lutimaribacter marinistellae</name>
    <dbReference type="NCBI Taxonomy" id="1820329"/>
    <lineage>
        <taxon>Bacteria</taxon>
        <taxon>Pseudomonadati</taxon>
        <taxon>Pseudomonadota</taxon>
        <taxon>Alphaproteobacteria</taxon>
        <taxon>Rhodobacterales</taxon>
        <taxon>Roseobacteraceae</taxon>
        <taxon>Lutimaribacter</taxon>
    </lineage>
</organism>
<dbReference type="Gene3D" id="3.40.50.10260">
    <property type="entry name" value="YjeF N-terminal domain"/>
    <property type="match status" value="1"/>
</dbReference>
<keyword evidence="7 17" id="KW-0067">ATP-binding</keyword>
<dbReference type="InterPro" id="IPR036652">
    <property type="entry name" value="YjeF_N_dom_sf"/>
</dbReference>
<accession>A0ABV7TJS7</accession>
<dbReference type="NCBIfam" id="TIGR00197">
    <property type="entry name" value="yjeF_nterm"/>
    <property type="match status" value="1"/>
</dbReference>
<keyword evidence="12 17" id="KW-0456">Lyase</keyword>
<gene>
    <name evidence="18" type="primary">nnrE</name>
    <name evidence="17" type="synonym">nnrD</name>
    <name evidence="22" type="ORF">ACFORG_14635</name>
</gene>
<keyword evidence="23" id="KW-1185">Reference proteome</keyword>
<dbReference type="PANTHER" id="PTHR12592:SF0">
    <property type="entry name" value="ATP-DEPENDENT (S)-NAD(P)H-HYDRATE DEHYDRATASE"/>
    <property type="match status" value="1"/>
</dbReference>
<dbReference type="SUPFAM" id="SSF53613">
    <property type="entry name" value="Ribokinase-like"/>
    <property type="match status" value="1"/>
</dbReference>
<dbReference type="NCBIfam" id="TIGR00196">
    <property type="entry name" value="yjeF_cterm"/>
    <property type="match status" value="1"/>
</dbReference>
<evidence type="ECO:0000259" key="21">
    <source>
        <dbReference type="PROSITE" id="PS51385"/>
    </source>
</evidence>
<dbReference type="PROSITE" id="PS01050">
    <property type="entry name" value="YJEF_C_2"/>
    <property type="match status" value="1"/>
</dbReference>
<dbReference type="InterPro" id="IPR030677">
    <property type="entry name" value="Nnr"/>
</dbReference>
<comment type="function">
    <text evidence="14 19">Bifunctional enzyme that catalyzes the epimerization of the S- and R-forms of NAD(P)HX and the dehydration of the S-form of NAD(P)HX at the expense of ADP, which is converted to AMP. This allows the repair of both epimers of NAD(P)HX, a damaged form of NAD(P)H that is a result of enzymatic or heat-dependent hydration.</text>
</comment>
<dbReference type="Pfam" id="PF03853">
    <property type="entry name" value="YjeF_N"/>
    <property type="match status" value="1"/>
</dbReference>
<feature type="binding site" evidence="18">
    <location>
        <begin position="140"/>
        <end position="146"/>
    </location>
    <ligand>
        <name>(6S)-NADPHX</name>
        <dbReference type="ChEBI" id="CHEBI:64076"/>
    </ligand>
</feature>
<evidence type="ECO:0000256" key="7">
    <source>
        <dbReference type="ARBA" id="ARBA00022840"/>
    </source>
</evidence>
<evidence type="ECO:0000256" key="17">
    <source>
        <dbReference type="HAMAP-Rule" id="MF_01965"/>
    </source>
</evidence>
<comment type="caution">
    <text evidence="22">The sequence shown here is derived from an EMBL/GenBank/DDBJ whole genome shotgun (WGS) entry which is preliminary data.</text>
</comment>
<comment type="similarity">
    <text evidence="17">Belongs to the NnrD/CARKD family.</text>
</comment>
<feature type="binding site" evidence="18">
    <location>
        <position position="170"/>
    </location>
    <ligand>
        <name>K(+)</name>
        <dbReference type="ChEBI" id="CHEBI:29103"/>
    </ligand>
</feature>
<keyword evidence="9 18" id="KW-0630">Potassium</keyword>
<comment type="function">
    <text evidence="18">Catalyzes the epimerization of the S- and R-forms of NAD(P)HX, a damaged form of NAD(P)H that is a result of enzymatic or heat-dependent hydration. This is a prerequisite for the S-specific NAD(P)H-hydrate dehydratase to allow the repair of both epimers of NAD(P)HX.</text>
</comment>
<feature type="binding site" evidence="17">
    <location>
        <position position="262"/>
    </location>
    <ligand>
        <name>(6S)-NADPHX</name>
        <dbReference type="ChEBI" id="CHEBI:64076"/>
    </ligand>
</feature>
<feature type="binding site" evidence="17">
    <location>
        <position position="377"/>
    </location>
    <ligand>
        <name>(6S)-NADPHX</name>
        <dbReference type="ChEBI" id="CHEBI:64076"/>
    </ligand>
</feature>
<evidence type="ECO:0000256" key="8">
    <source>
        <dbReference type="ARBA" id="ARBA00022857"/>
    </source>
</evidence>
<feature type="binding site" evidence="18">
    <location>
        <position position="74"/>
    </location>
    <ligand>
        <name>K(+)</name>
        <dbReference type="ChEBI" id="CHEBI:29103"/>
    </ligand>
</feature>
<reference evidence="23" key="1">
    <citation type="journal article" date="2019" name="Int. J. Syst. Evol. Microbiol.">
        <title>The Global Catalogue of Microorganisms (GCM) 10K type strain sequencing project: providing services to taxonomists for standard genome sequencing and annotation.</title>
        <authorList>
            <consortium name="The Broad Institute Genomics Platform"/>
            <consortium name="The Broad Institute Genome Sequencing Center for Infectious Disease"/>
            <person name="Wu L."/>
            <person name="Ma J."/>
        </authorList>
    </citation>
    <scope>NUCLEOTIDE SEQUENCE [LARGE SCALE GENOMIC DNA]</scope>
    <source>
        <strain evidence="23">KCTC 42911</strain>
    </source>
</reference>
<comment type="caution">
    <text evidence="18">Lacks conserved residue(s) required for the propagation of feature annotation.</text>
</comment>
<evidence type="ECO:0000256" key="19">
    <source>
        <dbReference type="PIRNR" id="PIRNR017184"/>
    </source>
</evidence>
<dbReference type="InterPro" id="IPR029056">
    <property type="entry name" value="Ribokinase-like"/>
</dbReference>
<dbReference type="Pfam" id="PF01256">
    <property type="entry name" value="Carb_kinase"/>
    <property type="match status" value="1"/>
</dbReference>
<evidence type="ECO:0000256" key="12">
    <source>
        <dbReference type="ARBA" id="ARBA00023239"/>
    </source>
</evidence>
<evidence type="ECO:0000256" key="6">
    <source>
        <dbReference type="ARBA" id="ARBA00022741"/>
    </source>
</evidence>
<protein>
    <recommendedName>
        <fullName evidence="19">Bifunctional NAD(P)H-hydrate repair enzyme</fullName>
    </recommendedName>
    <alternativeName>
        <fullName evidence="19">Nicotinamide nucleotide repair protein</fullName>
    </alternativeName>
    <domain>
        <recommendedName>
            <fullName evidence="19">ADP-dependent (S)-NAD(P)H-hydrate dehydratase</fullName>
            <ecNumber evidence="19">4.2.1.136</ecNumber>
        </recommendedName>
        <alternativeName>
            <fullName evidence="19">ADP-dependent NAD(P)HX dehydratase</fullName>
        </alternativeName>
    </domain>
    <domain>
        <recommendedName>
            <fullName evidence="19">NAD(P)H-hydrate epimerase</fullName>
            <ecNumber evidence="19">5.1.99.6</ecNumber>
        </recommendedName>
    </domain>
</protein>
<dbReference type="PROSITE" id="PS51385">
    <property type="entry name" value="YJEF_N"/>
    <property type="match status" value="1"/>
</dbReference>
<comment type="catalytic activity">
    <reaction evidence="1 18 19">
        <text>(6R)-NADHX = (6S)-NADHX</text>
        <dbReference type="Rhea" id="RHEA:32215"/>
        <dbReference type="ChEBI" id="CHEBI:64074"/>
        <dbReference type="ChEBI" id="CHEBI:64075"/>
        <dbReference type="EC" id="5.1.99.6"/>
    </reaction>
</comment>
<feature type="binding site" evidence="18">
    <location>
        <begin position="73"/>
        <end position="77"/>
    </location>
    <ligand>
        <name>(6S)-NADPHX</name>
        <dbReference type="ChEBI" id="CHEBI:64076"/>
    </ligand>
</feature>
<keyword evidence="13" id="KW-0511">Multifunctional enzyme</keyword>
<feature type="domain" description="YjeF C-terminal" evidence="20">
    <location>
        <begin position="227"/>
        <end position="510"/>
    </location>
</feature>
<evidence type="ECO:0000256" key="5">
    <source>
        <dbReference type="ARBA" id="ARBA00022723"/>
    </source>
</evidence>
<comment type="cofactor">
    <cofactor evidence="18 19">
        <name>K(+)</name>
        <dbReference type="ChEBI" id="CHEBI:29103"/>
    </cofactor>
    <text evidence="18 19">Binds 1 potassium ion per subunit.</text>
</comment>
<dbReference type="Gene3D" id="3.40.1190.20">
    <property type="match status" value="1"/>
</dbReference>
<dbReference type="InterPro" id="IPR004443">
    <property type="entry name" value="YjeF_N_dom"/>
</dbReference>
<dbReference type="RefSeq" id="WP_386736279.1">
    <property type="nucleotide sequence ID" value="NZ_JBHRXI010000016.1"/>
</dbReference>
<comment type="catalytic activity">
    <reaction evidence="2 18 19">
        <text>(6R)-NADPHX = (6S)-NADPHX</text>
        <dbReference type="Rhea" id="RHEA:32227"/>
        <dbReference type="ChEBI" id="CHEBI:64076"/>
        <dbReference type="ChEBI" id="CHEBI:64077"/>
        <dbReference type="EC" id="5.1.99.6"/>
    </reaction>
</comment>
<evidence type="ECO:0000256" key="4">
    <source>
        <dbReference type="ARBA" id="ARBA00009524"/>
    </source>
</evidence>
<dbReference type="InterPro" id="IPR017953">
    <property type="entry name" value="Carbohydrate_kinase_pred_CS"/>
</dbReference>
<evidence type="ECO:0000256" key="9">
    <source>
        <dbReference type="ARBA" id="ARBA00022958"/>
    </source>
</evidence>
<keyword evidence="6 17" id="KW-0547">Nucleotide-binding</keyword>
<feature type="domain" description="YjeF N-terminal" evidence="21">
    <location>
        <begin position="21"/>
        <end position="224"/>
    </location>
</feature>
<evidence type="ECO:0000256" key="2">
    <source>
        <dbReference type="ARBA" id="ARBA00000909"/>
    </source>
</evidence>
<evidence type="ECO:0000259" key="20">
    <source>
        <dbReference type="PROSITE" id="PS51383"/>
    </source>
</evidence>
<feature type="binding site" evidence="17">
    <location>
        <position position="456"/>
    </location>
    <ligand>
        <name>(6S)-NADPHX</name>
        <dbReference type="ChEBI" id="CHEBI:64076"/>
    </ligand>
</feature>
<evidence type="ECO:0000256" key="11">
    <source>
        <dbReference type="ARBA" id="ARBA00023235"/>
    </source>
</evidence>
<feature type="binding site" evidence="17">
    <location>
        <position position="325"/>
    </location>
    <ligand>
        <name>(6S)-NADPHX</name>
        <dbReference type="ChEBI" id="CHEBI:64076"/>
    </ligand>
</feature>
<comment type="similarity">
    <text evidence="4 19">In the C-terminal section; belongs to the NnrD/CARKD family.</text>
</comment>
<evidence type="ECO:0000256" key="1">
    <source>
        <dbReference type="ARBA" id="ARBA00000013"/>
    </source>
</evidence>
<comment type="subunit">
    <text evidence="17">Homotetramer.</text>
</comment>
<name>A0ABV7TJS7_9RHOB</name>
<feature type="binding site" evidence="17">
    <location>
        <begin position="422"/>
        <end position="426"/>
    </location>
    <ligand>
        <name>AMP</name>
        <dbReference type="ChEBI" id="CHEBI:456215"/>
    </ligand>
</feature>
<keyword evidence="8 17" id="KW-0521">NADP</keyword>
<feature type="binding site" evidence="18">
    <location>
        <position position="167"/>
    </location>
    <ligand>
        <name>(6S)-NADPHX</name>
        <dbReference type="ChEBI" id="CHEBI:64076"/>
    </ligand>
</feature>
<comment type="similarity">
    <text evidence="3 19">In the N-terminal section; belongs to the NnrE/AIBP family.</text>
</comment>
<evidence type="ECO:0000256" key="13">
    <source>
        <dbReference type="ARBA" id="ARBA00023268"/>
    </source>
</evidence>
<comment type="catalytic activity">
    <reaction evidence="16 17 19">
        <text>(6S)-NADPHX + ADP = AMP + phosphate + NADPH + H(+)</text>
        <dbReference type="Rhea" id="RHEA:32235"/>
        <dbReference type="ChEBI" id="CHEBI:15378"/>
        <dbReference type="ChEBI" id="CHEBI:43474"/>
        <dbReference type="ChEBI" id="CHEBI:57783"/>
        <dbReference type="ChEBI" id="CHEBI:64076"/>
        <dbReference type="ChEBI" id="CHEBI:456215"/>
        <dbReference type="ChEBI" id="CHEBI:456216"/>
        <dbReference type="EC" id="4.2.1.136"/>
    </reaction>
</comment>
<keyword evidence="11 18" id="KW-0413">Isomerase</keyword>
<dbReference type="InterPro" id="IPR000631">
    <property type="entry name" value="CARKD"/>
</dbReference>
<sequence>MSEIESGAMKKATELLTAAEMRAIETAAMDSGAVSGIELMERAGAAVVAAVEEGWPQLARGAFRVVVLCGPGNNGGDGFVIARLLRERGCEVELYLLGEAVGLPRDAQANCDRWREMGAVQPWPAKLDGQADLYVDAVFGAGLSRPVGERVVAPLAGVPPERIVAVDAPTGLCMDSGRVLGSAVSAAVTVTFHAPRPGHYLADGPAHCGRVICSSIGLRGEGPRRAVRVDAPLVPVLKSADGHKYSHGHALVLSGGSGRTGAARLTARGALRIGAGLVTLGVPGAAQLEVAAQSTGVMLTRVDGPEAFSKVLEDERINALCLGPGLGRDRARSLVPVALEAGTRRAVVLDADALSAFADAPDALFARLHPGCVLTPHGGEFARLFPDPAKQLAEEPARGPALSRLDVARAAAERAGCTVLLKGPDTVIARPDGMCAVNAARYARSVPWLATAGAGDVLAGFIAGLMARGADAFGAAATAAWLHVECALQFGPGLIAEDLPESLPAVLRQLDQAAGRIRAGSAAEESSTPLQ</sequence>